<dbReference type="Pfam" id="PF01501">
    <property type="entry name" value="Glyco_transf_8"/>
    <property type="match status" value="1"/>
</dbReference>
<evidence type="ECO:0000313" key="2">
    <source>
        <dbReference type="Proteomes" id="UP000799779"/>
    </source>
</evidence>
<dbReference type="InterPro" id="IPR002495">
    <property type="entry name" value="Glyco_trans_8"/>
</dbReference>
<name>A0A6A5X4B9_9PLEO</name>
<accession>A0A6A5X4B9</accession>
<dbReference type="Gene3D" id="3.90.550.10">
    <property type="entry name" value="Spore Coat Polysaccharide Biosynthesis Protein SpsA, Chain A"/>
    <property type="match status" value="1"/>
</dbReference>
<keyword evidence="1" id="KW-0808">Transferase</keyword>
<evidence type="ECO:0000313" key="1">
    <source>
        <dbReference type="EMBL" id="KAF2007782.1"/>
    </source>
</evidence>
<gene>
    <name evidence="1" type="ORF">P154DRAFT_516590</name>
</gene>
<dbReference type="SUPFAM" id="SSF53448">
    <property type="entry name" value="Nucleotide-diphospho-sugar transferases"/>
    <property type="match status" value="1"/>
</dbReference>
<proteinExistence type="predicted"/>
<reference evidence="1" key="1">
    <citation type="journal article" date="2020" name="Stud. Mycol.">
        <title>101 Dothideomycetes genomes: a test case for predicting lifestyles and emergence of pathogens.</title>
        <authorList>
            <person name="Haridas S."/>
            <person name="Albert R."/>
            <person name="Binder M."/>
            <person name="Bloem J."/>
            <person name="Labutti K."/>
            <person name="Salamov A."/>
            <person name="Andreopoulos B."/>
            <person name="Baker S."/>
            <person name="Barry K."/>
            <person name="Bills G."/>
            <person name="Bluhm B."/>
            <person name="Cannon C."/>
            <person name="Castanera R."/>
            <person name="Culley D."/>
            <person name="Daum C."/>
            <person name="Ezra D."/>
            <person name="Gonzalez J."/>
            <person name="Henrissat B."/>
            <person name="Kuo A."/>
            <person name="Liang C."/>
            <person name="Lipzen A."/>
            <person name="Lutzoni F."/>
            <person name="Magnuson J."/>
            <person name="Mondo S."/>
            <person name="Nolan M."/>
            <person name="Ohm R."/>
            <person name="Pangilinan J."/>
            <person name="Park H.-J."/>
            <person name="Ramirez L."/>
            <person name="Alfaro M."/>
            <person name="Sun H."/>
            <person name="Tritt A."/>
            <person name="Yoshinaga Y."/>
            <person name="Zwiers L.-H."/>
            <person name="Turgeon B."/>
            <person name="Goodwin S."/>
            <person name="Spatafora J."/>
            <person name="Crous P."/>
            <person name="Grigoriev I."/>
        </authorList>
    </citation>
    <scope>NUCLEOTIDE SEQUENCE</scope>
    <source>
        <strain evidence="1">CBS 123094</strain>
    </source>
</reference>
<dbReference type="InterPro" id="IPR029044">
    <property type="entry name" value="Nucleotide-diphossugar_trans"/>
</dbReference>
<dbReference type="InterPro" id="IPR050587">
    <property type="entry name" value="GNT1/Glycosyltrans_8"/>
</dbReference>
<dbReference type="OrthoDB" id="2014201at2759"/>
<keyword evidence="2" id="KW-1185">Reference proteome</keyword>
<sequence>MSNNNAYATLLTRPSYLAGVILLAYTLHKCSPSTPLIVLHTPGDTLPKACIDALELEAASSNIILRKVDHVKISMSEAKDEGDGGRGKEIGMVAERFADTWTKLRVFELHGMGFEKICFLDADMLVLRDPSEIVFKDAPWEDVDGHGVDKKMGLLAAHVCVCNLDGDSWAPGDWNRGNCAYTDSQWDEIPAVDPDSSTRGIFNSGTFVFHPSLALSVHVFSAFANTPPATLQAFQFPDQDFLNMVFRGKWRGLSWTVNALKTWRHWHPEMWRDDEVRVVHYIVDKPWAARVVRDGEGKMVAGYKGLDGETHGWWWEVWEEWKGRRLPDGKGEVEIVERWIIGEQGENKRDDLKTVGAGAQDFAKKWENGNSH</sequence>
<dbReference type="Proteomes" id="UP000799779">
    <property type="component" value="Unassembled WGS sequence"/>
</dbReference>
<dbReference type="GO" id="GO:0016757">
    <property type="term" value="F:glycosyltransferase activity"/>
    <property type="evidence" value="ECO:0007669"/>
    <property type="project" value="InterPro"/>
</dbReference>
<dbReference type="PANTHER" id="PTHR11183">
    <property type="entry name" value="GLYCOGENIN SUBFAMILY MEMBER"/>
    <property type="match status" value="1"/>
</dbReference>
<protein>
    <submittedName>
        <fullName evidence="1">Glycosyltransferase family 8 protein</fullName>
    </submittedName>
</protein>
<dbReference type="EMBL" id="ML977556">
    <property type="protein sequence ID" value="KAF2007782.1"/>
    <property type="molecule type" value="Genomic_DNA"/>
</dbReference>
<dbReference type="AlphaFoldDB" id="A0A6A5X4B9"/>
<organism evidence="1 2">
    <name type="scientific">Amniculicola lignicola CBS 123094</name>
    <dbReference type="NCBI Taxonomy" id="1392246"/>
    <lineage>
        <taxon>Eukaryota</taxon>
        <taxon>Fungi</taxon>
        <taxon>Dikarya</taxon>
        <taxon>Ascomycota</taxon>
        <taxon>Pezizomycotina</taxon>
        <taxon>Dothideomycetes</taxon>
        <taxon>Pleosporomycetidae</taxon>
        <taxon>Pleosporales</taxon>
        <taxon>Amniculicolaceae</taxon>
        <taxon>Amniculicola</taxon>
    </lineage>
</organism>